<dbReference type="Pfam" id="PF06568">
    <property type="entry name" value="YjiS-like"/>
    <property type="match status" value="1"/>
</dbReference>
<name>A0ABV8CQE1_9GAMM</name>
<protein>
    <submittedName>
        <fullName evidence="2">DUF1127 domain-containing protein</fullName>
    </submittedName>
</protein>
<comment type="caution">
    <text evidence="2">The sequence shown here is derived from an EMBL/GenBank/DDBJ whole genome shotgun (WGS) entry which is preliminary data.</text>
</comment>
<gene>
    <name evidence="2" type="ORF">ACFOSS_11050</name>
</gene>
<evidence type="ECO:0000313" key="3">
    <source>
        <dbReference type="Proteomes" id="UP001595692"/>
    </source>
</evidence>
<reference evidence="3" key="1">
    <citation type="journal article" date="2019" name="Int. J. Syst. Evol. Microbiol.">
        <title>The Global Catalogue of Microorganisms (GCM) 10K type strain sequencing project: providing services to taxonomists for standard genome sequencing and annotation.</title>
        <authorList>
            <consortium name="The Broad Institute Genomics Platform"/>
            <consortium name="The Broad Institute Genome Sequencing Center for Infectious Disease"/>
            <person name="Wu L."/>
            <person name="Ma J."/>
        </authorList>
    </citation>
    <scope>NUCLEOTIDE SEQUENCE [LARGE SCALE GENOMIC DNA]</scope>
    <source>
        <strain evidence="3">CCUG 54939</strain>
    </source>
</reference>
<dbReference type="Proteomes" id="UP001595692">
    <property type="component" value="Unassembled WGS sequence"/>
</dbReference>
<sequence length="67" mass="7759">MATQLNSQTSTLQPAGVVEHLKSLCLTWLERARSRRELAELPPYLLKDIGLTESDRFNESNKPFWRD</sequence>
<dbReference type="InterPro" id="IPR009506">
    <property type="entry name" value="YjiS-like"/>
</dbReference>
<dbReference type="RefSeq" id="WP_377152414.1">
    <property type="nucleotide sequence ID" value="NZ_JBHSAF010000014.1"/>
</dbReference>
<evidence type="ECO:0000259" key="1">
    <source>
        <dbReference type="Pfam" id="PF06568"/>
    </source>
</evidence>
<accession>A0ABV8CQE1</accession>
<proteinExistence type="predicted"/>
<organism evidence="2 3">
    <name type="scientific">Pseudaeromonas sharmana</name>
    <dbReference type="NCBI Taxonomy" id="328412"/>
    <lineage>
        <taxon>Bacteria</taxon>
        <taxon>Pseudomonadati</taxon>
        <taxon>Pseudomonadota</taxon>
        <taxon>Gammaproteobacteria</taxon>
        <taxon>Aeromonadales</taxon>
        <taxon>Aeromonadaceae</taxon>
        <taxon>Pseudaeromonas</taxon>
    </lineage>
</organism>
<evidence type="ECO:0000313" key="2">
    <source>
        <dbReference type="EMBL" id="MFC3914001.1"/>
    </source>
</evidence>
<dbReference type="EMBL" id="JBHSAF010000014">
    <property type="protein sequence ID" value="MFC3914001.1"/>
    <property type="molecule type" value="Genomic_DNA"/>
</dbReference>
<feature type="domain" description="YjiS-like" evidence="1">
    <location>
        <begin position="28"/>
        <end position="56"/>
    </location>
</feature>
<keyword evidence="3" id="KW-1185">Reference proteome</keyword>